<evidence type="ECO:0000256" key="2">
    <source>
        <dbReference type="SAM" id="SignalP"/>
    </source>
</evidence>
<accession>A0ABY7HEC1</accession>
<dbReference type="EMBL" id="CP114040">
    <property type="protein sequence ID" value="WAS97626.1"/>
    <property type="molecule type" value="Genomic_DNA"/>
</dbReference>
<evidence type="ECO:0000313" key="3">
    <source>
        <dbReference type="EMBL" id="WAS97626.1"/>
    </source>
</evidence>
<organism evidence="3 4">
    <name type="scientific">Nannocystis punicea</name>
    <dbReference type="NCBI Taxonomy" id="2995304"/>
    <lineage>
        <taxon>Bacteria</taxon>
        <taxon>Pseudomonadati</taxon>
        <taxon>Myxococcota</taxon>
        <taxon>Polyangia</taxon>
        <taxon>Nannocystales</taxon>
        <taxon>Nannocystaceae</taxon>
        <taxon>Nannocystis</taxon>
    </lineage>
</organism>
<dbReference type="Gene3D" id="2.60.40.1120">
    <property type="entry name" value="Carboxypeptidase-like, regulatory domain"/>
    <property type="match status" value="1"/>
</dbReference>
<reference evidence="3" key="1">
    <citation type="submission" date="2022-11" db="EMBL/GenBank/DDBJ databases">
        <title>Minimal conservation of predation-associated metabolite biosynthetic gene clusters underscores biosynthetic potential of Myxococcota including descriptions for ten novel species: Archangium lansinium sp. nov., Myxococcus landrumus sp. nov., Nannocystis bai.</title>
        <authorList>
            <person name="Ahearne A."/>
            <person name="Stevens C."/>
            <person name="Dowd S."/>
        </authorList>
    </citation>
    <scope>NUCLEOTIDE SEQUENCE</scope>
    <source>
        <strain evidence="3">Fl3</strain>
    </source>
</reference>
<evidence type="ECO:0000313" key="4">
    <source>
        <dbReference type="Proteomes" id="UP001164459"/>
    </source>
</evidence>
<feature type="signal peptide" evidence="2">
    <location>
        <begin position="1"/>
        <end position="17"/>
    </location>
</feature>
<feature type="region of interest" description="Disordered" evidence="1">
    <location>
        <begin position="357"/>
        <end position="449"/>
    </location>
</feature>
<name>A0ABY7HEC1_9BACT</name>
<proteinExistence type="predicted"/>
<feature type="compositionally biased region" description="Polar residues" evidence="1">
    <location>
        <begin position="408"/>
        <end position="424"/>
    </location>
</feature>
<protein>
    <submittedName>
        <fullName evidence="3">Carboxypeptidase-like regulatory domain-containing protein</fullName>
    </submittedName>
</protein>
<keyword evidence="2" id="KW-0732">Signal</keyword>
<feature type="chain" id="PRO_5046683354" evidence="2">
    <location>
        <begin position="18"/>
        <end position="449"/>
    </location>
</feature>
<gene>
    <name evidence="3" type="ORF">O0S08_15895</name>
</gene>
<dbReference type="RefSeq" id="WP_269039993.1">
    <property type="nucleotide sequence ID" value="NZ_CP114040.1"/>
</dbReference>
<feature type="compositionally biased region" description="Low complexity" evidence="1">
    <location>
        <begin position="377"/>
        <end position="406"/>
    </location>
</feature>
<dbReference type="Proteomes" id="UP001164459">
    <property type="component" value="Chromosome"/>
</dbReference>
<dbReference type="PROSITE" id="PS51257">
    <property type="entry name" value="PROKAR_LIPOPROTEIN"/>
    <property type="match status" value="1"/>
</dbReference>
<keyword evidence="4" id="KW-1185">Reference proteome</keyword>
<sequence length="449" mass="46630">MRAALLVVAGLCAPLLAACAPIVRPPSFVGARDMVTDASLIGPFDGQVVDAATSEPIAEANVVAVWSYDRGDGFIGPWGAETTSVTTDAAGRYRIPAAKLSVRASTARLVDAYLIVYKRGYAGYRSDAVPTGGPRSDFTVRHNRVELRKWQNSDSHAEHLLFLDPPRPLHKAVRWEAELANLDLFRALGGAGGPAVATAEDEPGKATAPVVAEVLDASGLLTPDEVRQRTGYTEAFEVKDLTDLKRTHFYHGVHLQAIASDERHDLALRVWSAPPGGMDPVAATIQETFGKVKPAGDITPETWSTTADGVHAIGFVDREQKIGVLLTCGDQQCHDLDSALILAKHVYRSLDRLKSVPDPNAATATPAAPGSNPPAAPSSVPSGAVPGKTAAPSGAGASNPAGVASPKGQGTSTMSPESGPTTGATGPKGQGASTMSPESGQPAGKGKRP</sequence>
<feature type="compositionally biased region" description="Low complexity" evidence="1">
    <location>
        <begin position="359"/>
        <end position="370"/>
    </location>
</feature>
<evidence type="ECO:0000256" key="1">
    <source>
        <dbReference type="SAM" id="MobiDB-lite"/>
    </source>
</evidence>